<gene>
    <name evidence="6" type="ORF">NBRC111893_2334</name>
</gene>
<keyword evidence="7" id="KW-1185">Reference proteome</keyword>
<evidence type="ECO:0000313" key="7">
    <source>
        <dbReference type="Proteomes" id="UP000286974"/>
    </source>
</evidence>
<keyword evidence="5" id="KW-0472">Membrane</keyword>
<keyword evidence="5" id="KW-1133">Transmembrane helix</keyword>
<dbReference type="Gene3D" id="2.40.260.10">
    <property type="entry name" value="Sortase"/>
    <property type="match status" value="1"/>
</dbReference>
<evidence type="ECO:0000256" key="3">
    <source>
        <dbReference type="ARBA" id="ARBA00022807"/>
    </source>
</evidence>
<keyword evidence="5" id="KW-0812">Transmembrane</keyword>
<evidence type="ECO:0000256" key="1">
    <source>
        <dbReference type="ARBA" id="ARBA00022670"/>
    </source>
</evidence>
<sequence length="250" mass="28138">MKLNKFVNIIIGLGLVILLVIALLLIFNRQVKNQLIKSYQPEISRKMIIQNEKLINQNKHMSNKSNAMTTNQSSKEISFDFDKVQDLDLQTAVSARIHASNVRVVGQIIVPQAGLHLPIGIGVANPTLALAAGTMRADQKMGQGNYSLAGHHMLDHNILFGPLYYRAKVGQPIYLTDMKYVYKYVISQKKFISAYQTSVINQTKKPIITLITCDKTGVNRLMIRGKYQARILLKNTSKTLRQAVNNPQYN</sequence>
<dbReference type="CDD" id="cd06165">
    <property type="entry name" value="Sortase_A"/>
    <property type="match status" value="1"/>
</dbReference>
<dbReference type="InterPro" id="IPR042007">
    <property type="entry name" value="Sortase_A"/>
</dbReference>
<dbReference type="InterPro" id="IPR023365">
    <property type="entry name" value="Sortase_dom-sf"/>
</dbReference>
<evidence type="ECO:0000256" key="4">
    <source>
        <dbReference type="PIRSR" id="PIRSR605754-1"/>
    </source>
</evidence>
<keyword evidence="3" id="KW-0788">Thiol protease</keyword>
<dbReference type="RefSeq" id="WP_125008893.1">
    <property type="nucleotide sequence ID" value="NZ_BEXA01000007.1"/>
</dbReference>
<comment type="caution">
    <text evidence="6">The sequence shown here is derived from an EMBL/GenBank/DDBJ whole genome shotgun (WGS) entry which is preliminary data.</text>
</comment>
<dbReference type="Proteomes" id="UP000286974">
    <property type="component" value="Unassembled WGS sequence"/>
</dbReference>
<proteinExistence type="predicted"/>
<evidence type="ECO:0000313" key="6">
    <source>
        <dbReference type="EMBL" id="GAY74188.1"/>
    </source>
</evidence>
<dbReference type="EMBL" id="BEXA01000007">
    <property type="protein sequence ID" value="GAY74188.1"/>
    <property type="molecule type" value="Genomic_DNA"/>
</dbReference>
<reference evidence="6 7" key="1">
    <citation type="submission" date="2017-11" db="EMBL/GenBank/DDBJ databases">
        <title>Draft Genome Sequence of Lactobacillus curieae NBRC 111893 isolated from Koso, a Japanese sugar-Vegetable Fermented Beverage.</title>
        <authorList>
            <person name="Chiou T.Y."/>
            <person name="Oshima K."/>
            <person name="Suda W."/>
            <person name="Hattori M."/>
            <person name="Takahashi T."/>
        </authorList>
    </citation>
    <scope>NUCLEOTIDE SEQUENCE [LARGE SCALE GENOMIC DNA]</scope>
    <source>
        <strain evidence="6 7">NBRC111893</strain>
    </source>
</reference>
<protein>
    <submittedName>
        <fullName evidence="6">Sortase A, LPXTG specific</fullName>
    </submittedName>
</protein>
<dbReference type="GO" id="GO:0008234">
    <property type="term" value="F:cysteine-type peptidase activity"/>
    <property type="evidence" value="ECO:0007669"/>
    <property type="project" value="UniProtKB-KW"/>
</dbReference>
<dbReference type="NCBIfam" id="TIGR01076">
    <property type="entry name" value="sortase_fam"/>
    <property type="match status" value="1"/>
</dbReference>
<dbReference type="OrthoDB" id="1648028at2"/>
<dbReference type="InterPro" id="IPR005754">
    <property type="entry name" value="Sortase"/>
</dbReference>
<organism evidence="6 7">
    <name type="scientific">Lentilactobacillus kosonis</name>
    <dbReference type="NCBI Taxonomy" id="2810561"/>
    <lineage>
        <taxon>Bacteria</taxon>
        <taxon>Bacillati</taxon>
        <taxon>Bacillota</taxon>
        <taxon>Bacilli</taxon>
        <taxon>Lactobacillales</taxon>
        <taxon>Lactobacillaceae</taxon>
        <taxon>Lentilactobacillus</taxon>
    </lineage>
</organism>
<evidence type="ECO:0000256" key="2">
    <source>
        <dbReference type="ARBA" id="ARBA00022801"/>
    </source>
</evidence>
<keyword evidence="1" id="KW-0645">Protease</keyword>
<feature type="transmembrane region" description="Helical" evidence="5">
    <location>
        <begin position="6"/>
        <end position="27"/>
    </location>
</feature>
<evidence type="ECO:0000256" key="5">
    <source>
        <dbReference type="SAM" id="Phobius"/>
    </source>
</evidence>
<name>A0A401FPI4_9LACO</name>
<feature type="active site" description="Proton donor/acceptor" evidence="4">
    <location>
        <position position="151"/>
    </location>
</feature>
<keyword evidence="2" id="KW-0378">Hydrolase</keyword>
<dbReference type="GO" id="GO:0006508">
    <property type="term" value="P:proteolysis"/>
    <property type="evidence" value="ECO:0007669"/>
    <property type="project" value="UniProtKB-KW"/>
</dbReference>
<dbReference type="Pfam" id="PF04203">
    <property type="entry name" value="Sortase"/>
    <property type="match status" value="1"/>
</dbReference>
<feature type="active site" description="Acyl-thioester intermediate" evidence="4">
    <location>
        <position position="213"/>
    </location>
</feature>
<accession>A0A401FPI4</accession>
<dbReference type="AlphaFoldDB" id="A0A401FPI4"/>
<dbReference type="SUPFAM" id="SSF63817">
    <property type="entry name" value="Sortase"/>
    <property type="match status" value="1"/>
</dbReference>